<evidence type="ECO:0000313" key="10">
    <source>
        <dbReference type="Proteomes" id="UP000320244"/>
    </source>
</evidence>
<name>A0A563E700_9MICO</name>
<keyword evidence="2 7" id="KW-0699">rRNA-binding</keyword>
<dbReference type="RefSeq" id="WP_146315278.1">
    <property type="nucleotide sequence ID" value="NZ_VCQV01000003.1"/>
</dbReference>
<reference evidence="9 10" key="1">
    <citation type="submission" date="2019-05" db="EMBL/GenBank/DDBJ databases">
        <authorList>
            <person name="Lee S.D."/>
        </authorList>
    </citation>
    <scope>NUCLEOTIDE SEQUENCE [LARGE SCALE GENOMIC DNA]</scope>
    <source>
        <strain evidence="9 10">C5-26</strain>
    </source>
</reference>
<comment type="caution">
    <text evidence="9">The sequence shown here is derived from an EMBL/GenBank/DDBJ whole genome shotgun (WGS) entry which is preliminary data.</text>
</comment>
<gene>
    <name evidence="7" type="primary">rplI</name>
    <name evidence="9" type="ORF">FGL98_03570</name>
</gene>
<dbReference type="AlphaFoldDB" id="A0A563E700"/>
<dbReference type="NCBIfam" id="TIGR00158">
    <property type="entry name" value="L9"/>
    <property type="match status" value="1"/>
</dbReference>
<reference evidence="9 10" key="2">
    <citation type="submission" date="2019-08" db="EMBL/GenBank/DDBJ databases">
        <title>Jejuicoccus antrihumi gen. nov., sp. nov., a new member of the family Dermacoccaceae isolated from a cave.</title>
        <authorList>
            <person name="Schumann P."/>
            <person name="Kim I.S."/>
        </authorList>
    </citation>
    <scope>NUCLEOTIDE SEQUENCE [LARGE SCALE GENOMIC DNA]</scope>
    <source>
        <strain evidence="9 10">C5-26</strain>
    </source>
</reference>
<evidence type="ECO:0000259" key="8">
    <source>
        <dbReference type="PROSITE" id="PS00651"/>
    </source>
</evidence>
<evidence type="ECO:0000256" key="5">
    <source>
        <dbReference type="ARBA" id="ARBA00023274"/>
    </source>
</evidence>
<dbReference type="Proteomes" id="UP000320244">
    <property type="component" value="Unassembled WGS sequence"/>
</dbReference>
<dbReference type="PANTHER" id="PTHR21368">
    <property type="entry name" value="50S RIBOSOMAL PROTEIN L9"/>
    <property type="match status" value="1"/>
</dbReference>
<dbReference type="SUPFAM" id="SSF55658">
    <property type="entry name" value="L9 N-domain-like"/>
    <property type="match status" value="1"/>
</dbReference>
<evidence type="ECO:0000256" key="2">
    <source>
        <dbReference type="ARBA" id="ARBA00022730"/>
    </source>
</evidence>
<dbReference type="Pfam" id="PF01281">
    <property type="entry name" value="Ribosomal_L9_N"/>
    <property type="match status" value="1"/>
</dbReference>
<dbReference type="InterPro" id="IPR009027">
    <property type="entry name" value="Ribosomal_bL9/RNase_H1_N"/>
</dbReference>
<dbReference type="InterPro" id="IPR020594">
    <property type="entry name" value="Ribosomal_bL9_bac/chp"/>
</dbReference>
<evidence type="ECO:0000313" key="9">
    <source>
        <dbReference type="EMBL" id="TWP38300.1"/>
    </source>
</evidence>
<dbReference type="SUPFAM" id="SSF55653">
    <property type="entry name" value="Ribosomal protein L9 C-domain"/>
    <property type="match status" value="1"/>
</dbReference>
<evidence type="ECO:0000256" key="6">
    <source>
        <dbReference type="ARBA" id="ARBA00035292"/>
    </source>
</evidence>
<dbReference type="GO" id="GO:1990904">
    <property type="term" value="C:ribonucleoprotein complex"/>
    <property type="evidence" value="ECO:0007669"/>
    <property type="project" value="UniProtKB-KW"/>
</dbReference>
<dbReference type="InterPro" id="IPR036935">
    <property type="entry name" value="Ribosomal_bL9_N_sf"/>
</dbReference>
<dbReference type="InterPro" id="IPR000244">
    <property type="entry name" value="Ribosomal_bL9"/>
</dbReference>
<dbReference type="OrthoDB" id="9788336at2"/>
<dbReference type="GO" id="GO:0003735">
    <property type="term" value="F:structural constituent of ribosome"/>
    <property type="evidence" value="ECO:0007669"/>
    <property type="project" value="InterPro"/>
</dbReference>
<feature type="domain" description="Ribosomal protein L9" evidence="8">
    <location>
        <begin position="13"/>
        <end position="40"/>
    </location>
</feature>
<dbReference type="FunFam" id="3.40.5.10:FF:000003">
    <property type="entry name" value="50S ribosomal protein L9"/>
    <property type="match status" value="1"/>
</dbReference>
<evidence type="ECO:0000256" key="3">
    <source>
        <dbReference type="ARBA" id="ARBA00022884"/>
    </source>
</evidence>
<dbReference type="InterPro" id="IPR020069">
    <property type="entry name" value="Ribosomal_bL9_C"/>
</dbReference>
<dbReference type="Gene3D" id="3.10.430.100">
    <property type="entry name" value="Ribosomal protein L9, C-terminal domain"/>
    <property type="match status" value="1"/>
</dbReference>
<evidence type="ECO:0000256" key="4">
    <source>
        <dbReference type="ARBA" id="ARBA00022980"/>
    </source>
</evidence>
<dbReference type="HAMAP" id="MF_00503">
    <property type="entry name" value="Ribosomal_bL9"/>
    <property type="match status" value="1"/>
</dbReference>
<comment type="function">
    <text evidence="7">Binds to the 23S rRNA.</text>
</comment>
<accession>A0A563E700</accession>
<dbReference type="InterPro" id="IPR020070">
    <property type="entry name" value="Ribosomal_bL9_N"/>
</dbReference>
<dbReference type="GO" id="GO:0006412">
    <property type="term" value="P:translation"/>
    <property type="evidence" value="ECO:0007669"/>
    <property type="project" value="UniProtKB-UniRule"/>
</dbReference>
<protein>
    <recommendedName>
        <fullName evidence="6 7">Large ribosomal subunit protein bL9</fullName>
    </recommendedName>
</protein>
<keyword evidence="4 7" id="KW-0689">Ribosomal protein</keyword>
<dbReference type="GO" id="GO:0019843">
    <property type="term" value="F:rRNA binding"/>
    <property type="evidence" value="ECO:0007669"/>
    <property type="project" value="UniProtKB-UniRule"/>
</dbReference>
<dbReference type="PROSITE" id="PS00651">
    <property type="entry name" value="RIBOSOMAL_L9"/>
    <property type="match status" value="1"/>
</dbReference>
<evidence type="ECO:0000256" key="1">
    <source>
        <dbReference type="ARBA" id="ARBA00010605"/>
    </source>
</evidence>
<keyword evidence="10" id="KW-1185">Reference proteome</keyword>
<sequence length="149" mass="15668">MKIILTHEVSGLGIAGDIAEVKDGYARNYLLPRSLAMPWTKGGQKQVDAITKARATRAVKSLEDAKTLKGNLEASTVTVPARAGNAGRLYGAVTTAEIADAVKGAGVGSVDRRTIQVTNPIRTTGAHEVTVRLHTDVQANLKLNVVPAT</sequence>
<keyword evidence="3 7" id="KW-0694">RNA-binding</keyword>
<dbReference type="EMBL" id="VCQV01000003">
    <property type="protein sequence ID" value="TWP38300.1"/>
    <property type="molecule type" value="Genomic_DNA"/>
</dbReference>
<dbReference type="GO" id="GO:0005840">
    <property type="term" value="C:ribosome"/>
    <property type="evidence" value="ECO:0007669"/>
    <property type="project" value="UniProtKB-KW"/>
</dbReference>
<organism evidence="9 10">
    <name type="scientific">Leekyejoonella antrihumi</name>
    <dbReference type="NCBI Taxonomy" id="1660198"/>
    <lineage>
        <taxon>Bacteria</taxon>
        <taxon>Bacillati</taxon>
        <taxon>Actinomycetota</taxon>
        <taxon>Actinomycetes</taxon>
        <taxon>Micrococcales</taxon>
        <taxon>Dermacoccaceae</taxon>
        <taxon>Leekyejoonella</taxon>
    </lineage>
</organism>
<dbReference type="InterPro" id="IPR036791">
    <property type="entry name" value="Ribosomal_bL9_C_sf"/>
</dbReference>
<proteinExistence type="inferred from homology"/>
<dbReference type="Pfam" id="PF03948">
    <property type="entry name" value="Ribosomal_L9_C"/>
    <property type="match status" value="1"/>
</dbReference>
<comment type="similarity">
    <text evidence="1 7">Belongs to the bacterial ribosomal protein bL9 family.</text>
</comment>
<keyword evidence="5 7" id="KW-0687">Ribonucleoprotein</keyword>
<dbReference type="Gene3D" id="3.40.5.10">
    <property type="entry name" value="Ribosomal protein L9, N-terminal domain"/>
    <property type="match status" value="1"/>
</dbReference>
<evidence type="ECO:0000256" key="7">
    <source>
        <dbReference type="HAMAP-Rule" id="MF_00503"/>
    </source>
</evidence>